<sequence length="90" mass="9664">MRDAIAKAGRPMVFSICEWGMSKPWEWAGQVGHSWRTTPDLPAVNAAIAAAAAAGTVYFPPGRYLSASIRLKSNITLYLEAGALIEAVDE</sequence>
<dbReference type="InterPro" id="IPR011050">
    <property type="entry name" value="Pectin_lyase_fold/virulence"/>
</dbReference>
<dbReference type="STRING" id="1035707.SAMN05216552_1010195"/>
<dbReference type="EMBL" id="FPBO01000010">
    <property type="protein sequence ID" value="SFU82023.1"/>
    <property type="molecule type" value="Genomic_DNA"/>
</dbReference>
<dbReference type="SUPFAM" id="SSF51445">
    <property type="entry name" value="(Trans)glycosidases"/>
    <property type="match status" value="1"/>
</dbReference>
<dbReference type="SUPFAM" id="SSF51126">
    <property type="entry name" value="Pectin lyase-like"/>
    <property type="match status" value="1"/>
</dbReference>
<dbReference type="AlphaFoldDB" id="A0A1I7JA66"/>
<dbReference type="RefSeq" id="WP_093556022.1">
    <property type="nucleotide sequence ID" value="NZ_FPBO01000010.1"/>
</dbReference>
<name>A0A1I7JA66_9BURK</name>
<reference evidence="2" key="1">
    <citation type="submission" date="2016-10" db="EMBL/GenBank/DDBJ databases">
        <authorList>
            <person name="Varghese N."/>
            <person name="Submissions S."/>
        </authorList>
    </citation>
    <scope>NUCLEOTIDE SEQUENCE [LARGE SCALE GENOMIC DNA]</scope>
    <source>
        <strain evidence="2">CGMCC 1.11014</strain>
    </source>
</reference>
<proteinExistence type="predicted"/>
<evidence type="ECO:0008006" key="3">
    <source>
        <dbReference type="Google" id="ProtNLM"/>
    </source>
</evidence>
<dbReference type="Proteomes" id="UP000199391">
    <property type="component" value="Unassembled WGS sequence"/>
</dbReference>
<evidence type="ECO:0000313" key="1">
    <source>
        <dbReference type="EMBL" id="SFU82023.1"/>
    </source>
</evidence>
<organism evidence="1 2">
    <name type="scientific">Pseudoduganella namucuonensis</name>
    <dbReference type="NCBI Taxonomy" id="1035707"/>
    <lineage>
        <taxon>Bacteria</taxon>
        <taxon>Pseudomonadati</taxon>
        <taxon>Pseudomonadota</taxon>
        <taxon>Betaproteobacteria</taxon>
        <taxon>Burkholderiales</taxon>
        <taxon>Oxalobacteraceae</taxon>
        <taxon>Telluria group</taxon>
        <taxon>Pseudoduganella</taxon>
    </lineage>
</organism>
<evidence type="ECO:0000313" key="2">
    <source>
        <dbReference type="Proteomes" id="UP000199391"/>
    </source>
</evidence>
<protein>
    <recommendedName>
        <fullName evidence="3">Pectate lyase superfamily protein domain-containing protein</fullName>
    </recommendedName>
</protein>
<keyword evidence="2" id="KW-1185">Reference proteome</keyword>
<accession>A0A1I7JA66</accession>
<dbReference type="Gene3D" id="2.160.20.10">
    <property type="entry name" value="Single-stranded right-handed beta-helix, Pectin lyase-like"/>
    <property type="match status" value="1"/>
</dbReference>
<gene>
    <name evidence="1" type="ORF">SAMN05216552_1010195</name>
</gene>
<dbReference type="InterPro" id="IPR012334">
    <property type="entry name" value="Pectin_lyas_fold"/>
</dbReference>
<dbReference type="InterPro" id="IPR017853">
    <property type="entry name" value="GH"/>
</dbReference>